<gene>
    <name evidence="1" type="ORF">BS329_15475</name>
</gene>
<evidence type="ECO:0000313" key="1">
    <source>
        <dbReference type="EMBL" id="OLZ51665.1"/>
    </source>
</evidence>
<proteinExistence type="predicted"/>
<evidence type="ECO:0000313" key="2">
    <source>
        <dbReference type="Proteomes" id="UP000187486"/>
    </source>
</evidence>
<keyword evidence="2" id="KW-1185">Reference proteome</keyword>
<dbReference type="EMBL" id="MQUQ01000007">
    <property type="protein sequence ID" value="OLZ51665.1"/>
    <property type="molecule type" value="Genomic_DNA"/>
</dbReference>
<name>A0A1R0KUA1_9PSEU</name>
<dbReference type="AlphaFoldDB" id="A0A1R0KUA1"/>
<comment type="caution">
    <text evidence="1">The sequence shown here is derived from an EMBL/GenBank/DDBJ whole genome shotgun (WGS) entry which is preliminary data.</text>
</comment>
<reference evidence="1 2" key="1">
    <citation type="submission" date="2016-01" db="EMBL/GenBank/DDBJ databases">
        <title>Amycolatopsis coloradensis genome sequencing and assembly.</title>
        <authorList>
            <person name="Mayilraj S."/>
        </authorList>
    </citation>
    <scope>NUCLEOTIDE SEQUENCE [LARGE SCALE GENOMIC DNA]</scope>
    <source>
        <strain evidence="1 2">DSM 44225</strain>
    </source>
</reference>
<protein>
    <submittedName>
        <fullName evidence="1">Uncharacterized protein</fullName>
    </submittedName>
</protein>
<dbReference type="Proteomes" id="UP000187486">
    <property type="component" value="Unassembled WGS sequence"/>
</dbReference>
<organism evidence="1 2">
    <name type="scientific">Amycolatopsis coloradensis</name>
    <dbReference type="NCBI Taxonomy" id="76021"/>
    <lineage>
        <taxon>Bacteria</taxon>
        <taxon>Bacillati</taxon>
        <taxon>Actinomycetota</taxon>
        <taxon>Actinomycetes</taxon>
        <taxon>Pseudonocardiales</taxon>
        <taxon>Pseudonocardiaceae</taxon>
        <taxon>Amycolatopsis</taxon>
    </lineage>
</organism>
<sequence length="59" mass="6026">MYGENGQDHAVLLAPETVTVGEIVGTLCGLPLQARPGSPGQRHLVCVEAARRASSAAVA</sequence>
<accession>A0A1R0KUA1</accession>